<dbReference type="Proteomes" id="UP000245880">
    <property type="component" value="Unassembled WGS sequence"/>
</dbReference>
<feature type="region of interest" description="Disordered" evidence="1">
    <location>
        <begin position="1"/>
        <end position="47"/>
    </location>
</feature>
<feature type="compositionally biased region" description="Polar residues" evidence="1">
    <location>
        <begin position="38"/>
        <end position="47"/>
    </location>
</feature>
<accession>A0A316AST0</accession>
<protein>
    <recommendedName>
        <fullName evidence="4">Lasso RiPP family leader peptide-containing protein</fullName>
    </recommendedName>
</protein>
<gene>
    <name evidence="2" type="ORF">CLV98_101505</name>
</gene>
<comment type="caution">
    <text evidence="2">The sequence shown here is derived from an EMBL/GenBank/DDBJ whole genome shotgun (WGS) entry which is preliminary data.</text>
</comment>
<organism evidence="2 3">
    <name type="scientific">Dyadobacter jejuensis</name>
    <dbReference type="NCBI Taxonomy" id="1082580"/>
    <lineage>
        <taxon>Bacteria</taxon>
        <taxon>Pseudomonadati</taxon>
        <taxon>Bacteroidota</taxon>
        <taxon>Cytophagia</taxon>
        <taxon>Cytophagales</taxon>
        <taxon>Spirosomataceae</taxon>
        <taxon>Dyadobacter</taxon>
    </lineage>
</organism>
<keyword evidence="3" id="KW-1185">Reference proteome</keyword>
<evidence type="ECO:0000313" key="2">
    <source>
        <dbReference type="EMBL" id="PWJ60324.1"/>
    </source>
</evidence>
<evidence type="ECO:0000256" key="1">
    <source>
        <dbReference type="SAM" id="MobiDB-lite"/>
    </source>
</evidence>
<dbReference type="AlphaFoldDB" id="A0A316AST0"/>
<proteinExistence type="predicted"/>
<dbReference type="NCBIfam" id="NF033521">
    <property type="entry name" value="lasso_leader_L3"/>
    <property type="match status" value="1"/>
</dbReference>
<sequence length="47" mass="5015">MINMNSHANTAKKSYRKPVLNKIGNVKTLTKGAKPGSTDANNVSSQV</sequence>
<dbReference type="EMBL" id="QGDT01000001">
    <property type="protein sequence ID" value="PWJ60324.1"/>
    <property type="molecule type" value="Genomic_DNA"/>
</dbReference>
<feature type="compositionally biased region" description="Polar residues" evidence="1">
    <location>
        <begin position="1"/>
        <end position="12"/>
    </location>
</feature>
<name>A0A316AST0_9BACT</name>
<evidence type="ECO:0000313" key="3">
    <source>
        <dbReference type="Proteomes" id="UP000245880"/>
    </source>
</evidence>
<reference evidence="2 3" key="1">
    <citation type="submission" date="2018-03" db="EMBL/GenBank/DDBJ databases">
        <title>Genomic Encyclopedia of Archaeal and Bacterial Type Strains, Phase II (KMG-II): from individual species to whole genera.</title>
        <authorList>
            <person name="Goeker M."/>
        </authorList>
    </citation>
    <scope>NUCLEOTIDE SEQUENCE [LARGE SCALE GENOMIC DNA]</scope>
    <source>
        <strain evidence="2 3">DSM 100346</strain>
    </source>
</reference>
<evidence type="ECO:0008006" key="4">
    <source>
        <dbReference type="Google" id="ProtNLM"/>
    </source>
</evidence>